<sequence>MSIKITRNLILQLIDHVSGKSDKSTSSPPSYEDKIQPTMDDPYRWLVYPGATNALELLDDMGGSMEEPSVLRITGYGMTSEAICARHGTATWVGHPIMRFVDSEHVQRLCSGLCEAYKSDRAVALNDIRCIEPYDQTFHVIVTPTADEGFLCVLSPVFTSCTTIVTSFNMVGDHLQLLFKAGIRQGVIVIASWLSPFKILQWFLRCSIALLFAYINEHNSTHQRSYSP</sequence>
<comment type="caution">
    <text evidence="1">The sequence shown here is derived from an EMBL/GenBank/DDBJ whole genome shotgun (WGS) entry which is preliminary data.</text>
</comment>
<keyword evidence="2" id="KW-1185">Reference proteome</keyword>
<organism evidence="1 2">
    <name type="scientific">Lichtheimia corymbifera JMRC:FSU:9682</name>
    <dbReference type="NCBI Taxonomy" id="1263082"/>
    <lineage>
        <taxon>Eukaryota</taxon>
        <taxon>Fungi</taxon>
        <taxon>Fungi incertae sedis</taxon>
        <taxon>Mucoromycota</taxon>
        <taxon>Mucoromycotina</taxon>
        <taxon>Mucoromycetes</taxon>
        <taxon>Mucorales</taxon>
        <taxon>Lichtheimiaceae</taxon>
        <taxon>Lichtheimia</taxon>
    </lineage>
</organism>
<name>A0A068RQ95_9FUNG</name>
<dbReference type="Proteomes" id="UP000027586">
    <property type="component" value="Unassembled WGS sequence"/>
</dbReference>
<evidence type="ECO:0000313" key="2">
    <source>
        <dbReference type="Proteomes" id="UP000027586"/>
    </source>
</evidence>
<dbReference type="AlphaFoldDB" id="A0A068RQ95"/>
<accession>A0A068RQ95</accession>
<reference evidence="1" key="1">
    <citation type="submission" date="2013-08" db="EMBL/GenBank/DDBJ databases">
        <title>Gene expansion shapes genome architecture in the human pathogen Lichtheimia corymbifera: an evolutionary genomics analysis in the ancient terrestrial Mucorales (Mucoromycotina).</title>
        <authorList>
            <person name="Schwartze V.U."/>
            <person name="Winter S."/>
            <person name="Shelest E."/>
            <person name="Marcet-Houben M."/>
            <person name="Horn F."/>
            <person name="Wehner S."/>
            <person name="Hoffmann K."/>
            <person name="Riege K."/>
            <person name="Sammeth M."/>
            <person name="Nowrousian M."/>
            <person name="Valiante V."/>
            <person name="Linde J."/>
            <person name="Jacobsen I.D."/>
            <person name="Marz M."/>
            <person name="Brakhage A.A."/>
            <person name="Gabaldon T."/>
            <person name="Bocker S."/>
            <person name="Voigt K."/>
        </authorList>
    </citation>
    <scope>NUCLEOTIDE SEQUENCE [LARGE SCALE GENOMIC DNA]</scope>
    <source>
        <strain evidence="1">FSU 9682</strain>
    </source>
</reference>
<dbReference type="VEuPathDB" id="FungiDB:LCOR_02766.1"/>
<evidence type="ECO:0000313" key="1">
    <source>
        <dbReference type="EMBL" id="CDH51116.1"/>
    </source>
</evidence>
<gene>
    <name evidence="1" type="ORF">LCOR_02766.1</name>
</gene>
<protein>
    <submittedName>
        <fullName evidence="1">Uncharacterized protein</fullName>
    </submittedName>
</protein>
<dbReference type="OrthoDB" id="2290043at2759"/>
<proteinExistence type="predicted"/>
<dbReference type="EMBL" id="CBTN010000008">
    <property type="protein sequence ID" value="CDH51116.1"/>
    <property type="molecule type" value="Genomic_DNA"/>
</dbReference>